<evidence type="ECO:0000313" key="1">
    <source>
        <dbReference type="EMBL" id="KAJ8426971.1"/>
    </source>
</evidence>
<dbReference type="EMBL" id="JAKOGI010001208">
    <property type="protein sequence ID" value="KAJ8426971.1"/>
    <property type="molecule type" value="Genomic_DNA"/>
</dbReference>
<dbReference type="PANTHER" id="PTHR33710:SF71">
    <property type="entry name" value="ENDONUCLEASE_EXONUCLEASE_PHOSPHATASE DOMAIN-CONTAINING PROTEIN"/>
    <property type="match status" value="1"/>
</dbReference>
<organism evidence="1 2">
    <name type="scientific">Carnegiea gigantea</name>
    <dbReference type="NCBI Taxonomy" id="171969"/>
    <lineage>
        <taxon>Eukaryota</taxon>
        <taxon>Viridiplantae</taxon>
        <taxon>Streptophyta</taxon>
        <taxon>Embryophyta</taxon>
        <taxon>Tracheophyta</taxon>
        <taxon>Spermatophyta</taxon>
        <taxon>Magnoliopsida</taxon>
        <taxon>eudicotyledons</taxon>
        <taxon>Gunneridae</taxon>
        <taxon>Pentapetalae</taxon>
        <taxon>Caryophyllales</taxon>
        <taxon>Cactineae</taxon>
        <taxon>Cactaceae</taxon>
        <taxon>Cactoideae</taxon>
        <taxon>Echinocereeae</taxon>
        <taxon>Carnegiea</taxon>
    </lineage>
</organism>
<dbReference type="Gene3D" id="3.60.10.10">
    <property type="entry name" value="Endonuclease/exonuclease/phosphatase"/>
    <property type="match status" value="1"/>
</dbReference>
<proteinExistence type="predicted"/>
<dbReference type="Proteomes" id="UP001153076">
    <property type="component" value="Unassembled WGS sequence"/>
</dbReference>
<accession>A0A9Q1GU38</accession>
<dbReference type="OrthoDB" id="1305376at2759"/>
<dbReference type="AlphaFoldDB" id="A0A9Q1GU38"/>
<name>A0A9Q1GU38_9CARY</name>
<protein>
    <submittedName>
        <fullName evidence="1">Uncharacterized protein</fullName>
    </submittedName>
</protein>
<evidence type="ECO:0000313" key="2">
    <source>
        <dbReference type="Proteomes" id="UP001153076"/>
    </source>
</evidence>
<keyword evidence="2" id="KW-1185">Reference proteome</keyword>
<gene>
    <name evidence="1" type="ORF">Cgig2_010202</name>
</gene>
<dbReference type="SUPFAM" id="SSF56219">
    <property type="entry name" value="DNase I-like"/>
    <property type="match status" value="1"/>
</dbReference>
<dbReference type="InterPro" id="IPR036691">
    <property type="entry name" value="Endo/exonu/phosph_ase_sf"/>
</dbReference>
<dbReference type="PANTHER" id="PTHR33710">
    <property type="entry name" value="BNAC02G09200D PROTEIN"/>
    <property type="match status" value="1"/>
</dbReference>
<sequence>MGFVGTLAQVKEIHSQFIHYKVESSLGGIYVTVVYGPNDIGETETLWRAIDTLADKIDELWMLARDFNNILSIELERIIHAEEIMAFQKCMDTNSLQEVRYIGNTYTWSNRTIYSKIDRVIANGKCFSAYTNIHYLVLPEGVSDHCPLVVKLKK</sequence>
<comment type="caution">
    <text evidence="1">The sequence shown here is derived from an EMBL/GenBank/DDBJ whole genome shotgun (WGS) entry which is preliminary data.</text>
</comment>
<reference evidence="1" key="1">
    <citation type="submission" date="2022-04" db="EMBL/GenBank/DDBJ databases">
        <title>Carnegiea gigantea Genome sequencing and assembly v2.</title>
        <authorList>
            <person name="Copetti D."/>
            <person name="Sanderson M.J."/>
            <person name="Burquez A."/>
            <person name="Wojciechowski M.F."/>
        </authorList>
    </citation>
    <scope>NUCLEOTIDE SEQUENCE</scope>
    <source>
        <strain evidence="1">SGP5-SGP5p</strain>
        <tissue evidence="1">Aerial part</tissue>
    </source>
</reference>